<gene>
    <name evidence="1" type="ORF">JKG61_18720</name>
</gene>
<evidence type="ECO:0000313" key="2">
    <source>
        <dbReference type="Proteomes" id="UP000625283"/>
    </source>
</evidence>
<dbReference type="EMBL" id="JAERTY010000011">
    <property type="protein sequence ID" value="MBL1410798.1"/>
    <property type="molecule type" value="Genomic_DNA"/>
</dbReference>
<protein>
    <recommendedName>
        <fullName evidence="3">XRE family transcriptional regulator</fullName>
    </recommendedName>
</protein>
<reference evidence="1 2" key="1">
    <citation type="submission" date="2021-01" db="EMBL/GenBank/DDBJ databases">
        <title>C459-1 draft genome sequence.</title>
        <authorList>
            <person name="Zhang X.-F."/>
        </authorList>
    </citation>
    <scope>NUCLEOTIDE SEQUENCE [LARGE SCALE GENOMIC DNA]</scope>
    <source>
        <strain evidence="2">C459-1</strain>
    </source>
</reference>
<accession>A0ABS1R7Y4</accession>
<evidence type="ECO:0008006" key="3">
    <source>
        <dbReference type="Google" id="ProtNLM"/>
    </source>
</evidence>
<name>A0ABS1R7Y4_9SPHI</name>
<proteinExistence type="predicted"/>
<organism evidence="1 2">
    <name type="scientific">Sphingobacterium faecale</name>
    <dbReference type="NCBI Taxonomy" id="2803775"/>
    <lineage>
        <taxon>Bacteria</taxon>
        <taxon>Pseudomonadati</taxon>
        <taxon>Bacteroidota</taxon>
        <taxon>Sphingobacteriia</taxon>
        <taxon>Sphingobacteriales</taxon>
        <taxon>Sphingobacteriaceae</taxon>
        <taxon>Sphingobacterium</taxon>
    </lineage>
</organism>
<dbReference type="Proteomes" id="UP000625283">
    <property type="component" value="Unassembled WGS sequence"/>
</dbReference>
<comment type="caution">
    <text evidence="1">The sequence shown here is derived from an EMBL/GenBank/DDBJ whole genome shotgun (WGS) entry which is preliminary data.</text>
</comment>
<keyword evidence="2" id="KW-1185">Reference proteome</keyword>
<dbReference type="RefSeq" id="WP_202104497.1">
    <property type="nucleotide sequence ID" value="NZ_JAERTY010000011.1"/>
</dbReference>
<sequence length="86" mass="10019">MDYEKMDADFLAIKSLFESGIITKMQTLEEQAPTKIAKALGLQYYSYLDKLKEPNKFTFKHIFKIAELCQLNPDLIYNVIKSQYTS</sequence>
<evidence type="ECO:0000313" key="1">
    <source>
        <dbReference type="EMBL" id="MBL1410798.1"/>
    </source>
</evidence>